<dbReference type="Proteomes" id="UP000249177">
    <property type="component" value="Unassembled WGS sequence"/>
</dbReference>
<dbReference type="OrthoDB" id="1062680at2"/>
<keyword evidence="2" id="KW-1185">Reference proteome</keyword>
<evidence type="ECO:0000313" key="1">
    <source>
        <dbReference type="EMBL" id="PZX93777.1"/>
    </source>
</evidence>
<name>A0A2W7UF34_9FLAO</name>
<organism evidence="1 2">
    <name type="scientific">Flavobacterium aquariorum</name>
    <dbReference type="NCBI Taxonomy" id="2217670"/>
    <lineage>
        <taxon>Bacteria</taxon>
        <taxon>Pseudomonadati</taxon>
        <taxon>Bacteroidota</taxon>
        <taxon>Flavobacteriia</taxon>
        <taxon>Flavobacteriales</taxon>
        <taxon>Flavobacteriaceae</taxon>
        <taxon>Flavobacterium</taxon>
    </lineage>
</organism>
<comment type="caution">
    <text evidence="1">The sequence shown here is derived from an EMBL/GenBank/DDBJ whole genome shotgun (WGS) entry which is preliminary data.</text>
</comment>
<dbReference type="Pfam" id="PF14054">
    <property type="entry name" value="DUF4249"/>
    <property type="match status" value="1"/>
</dbReference>
<proteinExistence type="predicted"/>
<dbReference type="EMBL" id="QKXH01000005">
    <property type="protein sequence ID" value="PZX93777.1"/>
    <property type="molecule type" value="Genomic_DNA"/>
</dbReference>
<protein>
    <submittedName>
        <fullName evidence="1">DUF4249 domain-containing protein</fullName>
    </submittedName>
</protein>
<dbReference type="InterPro" id="IPR025345">
    <property type="entry name" value="DUF4249"/>
</dbReference>
<dbReference type="AlphaFoldDB" id="A0A2W7UF34"/>
<reference evidence="1 2" key="1">
    <citation type="submission" date="2018-06" db="EMBL/GenBank/DDBJ databases">
        <title>Flavobacterium sp IMCC34762, genome.</title>
        <authorList>
            <person name="Joung Y."/>
            <person name="Cho J."/>
            <person name="Song J."/>
        </authorList>
    </citation>
    <scope>NUCLEOTIDE SEQUENCE [LARGE SCALE GENOMIC DNA]</scope>
    <source>
        <strain evidence="1 2">IMCC34762</strain>
    </source>
</reference>
<sequence>MTVSFNKTIFLFLICFTTNSCTEPYILETNTYEEALVVEATITNELKKQEITLTKTSKFEDTATQIESGADVFIIDEIGTRYDFEEESGKYISTTEFQAVPGKEYRLNINTNDGRSFVSSTETLTPINAMQDVKASAETKDSIRGAAIRVTSFDPTNEAKYYRYEYEETYKIIAPSWNLNKAIVVPADPRNPRAEPTYALIPNSPDTRICYNTKKSTEILLTSTAELNDNHVDFNVRFISNQNYIIMERYSILVRQYVENLASYSYYSTLKKLSGSGSLLSPNQPGFLYGNLRSVDNPSDKIIGYFDVTSVSTKRIYFNYIDLFPGEAPPHYYTDCTPFCYGEQPCTHKDGLIDDIGLGKVTYFGSPNWVNAPCGDCTKIGSNIKPSFWED</sequence>
<evidence type="ECO:0000313" key="2">
    <source>
        <dbReference type="Proteomes" id="UP000249177"/>
    </source>
</evidence>
<accession>A0A2W7UF34</accession>
<gene>
    <name evidence="1" type="ORF">DOS84_09945</name>
</gene>